<dbReference type="STRING" id="1047168.A0A0F4GSY6"/>
<dbReference type="Proteomes" id="UP000033647">
    <property type="component" value="Unassembled WGS sequence"/>
</dbReference>
<evidence type="ECO:0000313" key="4">
    <source>
        <dbReference type="Proteomes" id="UP000033647"/>
    </source>
</evidence>
<dbReference type="Gene3D" id="1.20.910.10">
    <property type="entry name" value="Heme oxygenase-like"/>
    <property type="match status" value="1"/>
</dbReference>
<feature type="domain" description="Thiaminase-2/PQQC" evidence="1">
    <location>
        <begin position="843"/>
        <end position="884"/>
    </location>
</feature>
<dbReference type="NCBIfam" id="TIGR00097">
    <property type="entry name" value="HMP-P_kinase"/>
    <property type="match status" value="1"/>
</dbReference>
<dbReference type="InterPro" id="IPR004399">
    <property type="entry name" value="HMP/HMP-P_kinase_dom"/>
</dbReference>
<dbReference type="InterPro" id="IPR029056">
    <property type="entry name" value="Ribokinase-like"/>
</dbReference>
<dbReference type="CDD" id="cd01169">
    <property type="entry name" value="HMPP_kinase"/>
    <property type="match status" value="1"/>
</dbReference>
<accession>A0A0F4GSY6</accession>
<organism evidence="3 4">
    <name type="scientific">Zymoseptoria brevis</name>
    <dbReference type="NCBI Taxonomy" id="1047168"/>
    <lineage>
        <taxon>Eukaryota</taxon>
        <taxon>Fungi</taxon>
        <taxon>Dikarya</taxon>
        <taxon>Ascomycota</taxon>
        <taxon>Pezizomycotina</taxon>
        <taxon>Dothideomycetes</taxon>
        <taxon>Dothideomycetidae</taxon>
        <taxon>Mycosphaerellales</taxon>
        <taxon>Mycosphaerellaceae</taxon>
        <taxon>Zymoseptoria</taxon>
    </lineage>
</organism>
<dbReference type="GO" id="GO:0008972">
    <property type="term" value="F:phosphomethylpyrimidine kinase activity"/>
    <property type="evidence" value="ECO:0007669"/>
    <property type="project" value="InterPro"/>
</dbReference>
<dbReference type="SUPFAM" id="SSF52047">
    <property type="entry name" value="RNI-like"/>
    <property type="match status" value="1"/>
</dbReference>
<feature type="domain" description="Pyridoxamine kinase/Phosphomethylpyrimidine kinase" evidence="2">
    <location>
        <begin position="557"/>
        <end position="820"/>
    </location>
</feature>
<dbReference type="Pfam" id="PF08543">
    <property type="entry name" value="Phos_pyr_kin"/>
    <property type="match status" value="1"/>
</dbReference>
<dbReference type="PANTHER" id="PTHR20858">
    <property type="entry name" value="PHOSPHOMETHYLPYRIMIDINE KINASE"/>
    <property type="match status" value="1"/>
</dbReference>
<dbReference type="InterPro" id="IPR032675">
    <property type="entry name" value="LRR_dom_sf"/>
</dbReference>
<dbReference type="InterPro" id="IPR004305">
    <property type="entry name" value="Thiaminase-2/PQQC"/>
</dbReference>
<proteinExistence type="predicted"/>
<dbReference type="SUPFAM" id="SSF53613">
    <property type="entry name" value="Ribokinase-like"/>
    <property type="match status" value="1"/>
</dbReference>
<dbReference type="GO" id="GO:0008902">
    <property type="term" value="F:hydroxymethylpyrimidine kinase activity"/>
    <property type="evidence" value="ECO:0007669"/>
    <property type="project" value="TreeGrafter"/>
</dbReference>
<keyword evidence="4" id="KW-1185">Reference proteome</keyword>
<dbReference type="Gene3D" id="3.40.1190.20">
    <property type="match status" value="1"/>
</dbReference>
<evidence type="ECO:0000259" key="1">
    <source>
        <dbReference type="Pfam" id="PF03070"/>
    </source>
</evidence>
<evidence type="ECO:0000313" key="3">
    <source>
        <dbReference type="EMBL" id="KJX99325.1"/>
    </source>
</evidence>
<reference evidence="3 4" key="1">
    <citation type="submission" date="2015-03" db="EMBL/GenBank/DDBJ databases">
        <title>RNA-seq based gene annotation and comparative genomics of four Zymoseptoria species reveal species-specific pathogenicity related genes and transposable element activity.</title>
        <authorList>
            <person name="Grandaubert J."/>
            <person name="Bhattacharyya A."/>
            <person name="Stukenbrock E.H."/>
        </authorList>
    </citation>
    <scope>NUCLEOTIDE SEQUENCE [LARGE SCALE GENOMIC DNA]</scope>
    <source>
        <strain evidence="3 4">Zb18110</strain>
    </source>
</reference>
<dbReference type="GO" id="GO:0009228">
    <property type="term" value="P:thiamine biosynthetic process"/>
    <property type="evidence" value="ECO:0007669"/>
    <property type="project" value="InterPro"/>
</dbReference>
<sequence>MSSAGVPALPADLLHLLATELSDRLDFTTLYNCVVSSKHLASSGAVNALYRISHEAPVKGGDDRLSLADQEQTTQRWSIMWRTIIFSTFGKTVFPYCRHLRFLDLLDLSDLLEDDRFRGKIAKEFFSGELQQFQHIRGKNRHTRLDTKKIVTAIGDRIVQHAPLLEELSESANADILSTALLNWTPHLSHLRSLHFGDGKALANETVRNLLLTHCRNLDTLRIYHASNEDADHTLAAFISEMPENSLIYFETISDCRIGPETCLALNRHGKSLRSLKLGLDAAGIQALGLLQNCTAVEILALSSAMASPDLKATENDVYLDILGWLKACNNLKDVSFTNIVSAPDLLLPVLLNGEVQLEKLQINAPIEAAMYVVQNHPEFHQALRNQRSLSSLLLRADPDPPTRDDIETLVNSVCALEDLRELSLTRISDYFTDEHIQLLTDHLSNLEDLYVGGYAVTDAIWPSVAKLQNLRTVTFSGISKFTENGILDFIDRLGDGVRGILLSIENADPDAPISEDSQELIRDVIATKLDGRFEYQLLRVITQLTMKRILVVAGSDSSGGAGLEADQKVIAAHGCYAMTATAALTAQNTQGVYGIHDVPSTFVQQQIDVCIDDIGVDVLKTGMLASAQTVQVVADSIRRHKIGLSVIDPVMVSTSGSELLPEKAVSTLCSQLLPVSTVCTPNIPEAVLMLRKSGRPSMEVQNLNDLKDLAAAVHALGPRYVLLKGGHLPLTSDHSVARTEEEKQIVVNVLFDGKSADMIEFPYQKSRHTHGTGCSLASALACNLALGLDMKPAVKAASRYVDAGIKSAVQLGQGSGPINHFHSLQIMPFVPGGFVDYILDRSDVQPAWHAFTHHEFVEKMGDGTLSTDLFKNYMIQDYLYLVSHRHAATVFENIAD</sequence>
<dbReference type="InterPro" id="IPR016084">
    <property type="entry name" value="Haem_Oase-like_multi-hlx"/>
</dbReference>
<dbReference type="AlphaFoldDB" id="A0A0F4GSY6"/>
<name>A0A0F4GSY6_9PEZI</name>
<dbReference type="PANTHER" id="PTHR20858:SF17">
    <property type="entry name" value="HYDROXYMETHYLPYRIMIDINE_PHOSPHOMETHYLPYRIMIDINE KINASE THI20-RELATED"/>
    <property type="match status" value="1"/>
</dbReference>
<dbReference type="Pfam" id="PF03070">
    <property type="entry name" value="TENA_THI-4"/>
    <property type="match status" value="1"/>
</dbReference>
<dbReference type="Gene3D" id="3.80.10.10">
    <property type="entry name" value="Ribonuclease Inhibitor"/>
    <property type="match status" value="1"/>
</dbReference>
<gene>
    <name evidence="3" type="ORF">TI39_contig363g00014</name>
</gene>
<dbReference type="InterPro" id="IPR013749">
    <property type="entry name" value="PM/HMP-P_kinase-1"/>
</dbReference>
<protein>
    <submittedName>
        <fullName evidence="3">Uncharacterized protein</fullName>
    </submittedName>
</protein>
<dbReference type="FunFam" id="3.40.1190.20:FF:000034">
    <property type="entry name" value="Putative hydroxymethylpyrimidine/ phosphomethylpyrimidine kinase 2"/>
    <property type="match status" value="1"/>
</dbReference>
<comment type="caution">
    <text evidence="3">The sequence shown here is derived from an EMBL/GenBank/DDBJ whole genome shotgun (WGS) entry which is preliminary data.</text>
</comment>
<dbReference type="SUPFAM" id="SSF48613">
    <property type="entry name" value="Heme oxygenase-like"/>
    <property type="match status" value="1"/>
</dbReference>
<dbReference type="EMBL" id="LAFY01000355">
    <property type="protein sequence ID" value="KJX99325.1"/>
    <property type="molecule type" value="Genomic_DNA"/>
</dbReference>
<evidence type="ECO:0000259" key="2">
    <source>
        <dbReference type="Pfam" id="PF08543"/>
    </source>
</evidence>
<dbReference type="OrthoDB" id="10028886at2759"/>
<dbReference type="GO" id="GO:0005829">
    <property type="term" value="C:cytosol"/>
    <property type="evidence" value="ECO:0007669"/>
    <property type="project" value="TreeGrafter"/>
</dbReference>